<dbReference type="RefSeq" id="WP_379983169.1">
    <property type="nucleotide sequence ID" value="NZ_JADIKD010000012.1"/>
</dbReference>
<proteinExistence type="predicted"/>
<keyword evidence="1" id="KW-0489">Methyltransferase</keyword>
<dbReference type="InterPro" id="IPR027612">
    <property type="entry name" value="Put_MTase_LIC12133"/>
</dbReference>
<dbReference type="GO" id="GO:0032259">
    <property type="term" value="P:methylation"/>
    <property type="evidence" value="ECO:0007669"/>
    <property type="project" value="UniProtKB-KW"/>
</dbReference>
<gene>
    <name evidence="1" type="ORF">ISS97_18200</name>
</gene>
<dbReference type="EC" id="2.1.1.-" evidence="1"/>
<reference evidence="1 2" key="1">
    <citation type="submission" date="2020-10" db="EMBL/GenBank/DDBJ databases">
        <title>Phylogeny of dyella-like bacteria.</title>
        <authorList>
            <person name="Fu J."/>
        </authorList>
    </citation>
    <scope>NUCLEOTIDE SEQUENCE [LARGE SCALE GENOMIC DNA]</scope>
    <source>
        <strain evidence="1 2">BB4</strain>
    </source>
</reference>
<evidence type="ECO:0000313" key="2">
    <source>
        <dbReference type="Proteomes" id="UP001620408"/>
    </source>
</evidence>
<dbReference type="GO" id="GO:0008168">
    <property type="term" value="F:methyltransferase activity"/>
    <property type="evidence" value="ECO:0007669"/>
    <property type="project" value="UniProtKB-KW"/>
</dbReference>
<accession>A0ABW8KBD1</accession>
<dbReference type="Proteomes" id="UP001620408">
    <property type="component" value="Unassembled WGS sequence"/>
</dbReference>
<organism evidence="1 2">
    <name type="scientific">Dyella koreensis</name>
    <dbReference type="NCBI Taxonomy" id="311235"/>
    <lineage>
        <taxon>Bacteria</taxon>
        <taxon>Pseudomonadati</taxon>
        <taxon>Pseudomonadota</taxon>
        <taxon>Gammaproteobacteria</taxon>
        <taxon>Lysobacterales</taxon>
        <taxon>Rhodanobacteraceae</taxon>
        <taxon>Dyella</taxon>
    </lineage>
</organism>
<name>A0ABW8KBD1_9GAMM</name>
<keyword evidence="2" id="KW-1185">Reference proteome</keyword>
<dbReference type="EMBL" id="JADIKD010000012">
    <property type="protein sequence ID" value="MFK2919208.1"/>
    <property type="molecule type" value="Genomic_DNA"/>
</dbReference>
<keyword evidence="1" id="KW-0808">Transferase</keyword>
<dbReference type="NCBIfam" id="TIGR04325">
    <property type="entry name" value="MTase_LIC12133"/>
    <property type="match status" value="1"/>
</dbReference>
<protein>
    <submittedName>
        <fullName evidence="1">Methyltransferase, TIGR04325 family</fullName>
        <ecNumber evidence="1">2.1.1.-</ecNumber>
    </submittedName>
</protein>
<evidence type="ECO:0000313" key="1">
    <source>
        <dbReference type="EMBL" id="MFK2919208.1"/>
    </source>
</evidence>
<comment type="caution">
    <text evidence="1">The sequence shown here is derived from an EMBL/GenBank/DDBJ whole genome shotgun (WGS) entry which is preliminary data.</text>
</comment>
<sequence>MQSTMRAVREHVSTLPGVRHYLDASYRRRFFAHTSLTHNMYRGVYPSFAEALSSVPASRASGYDNPSSAELYRERTRRVYINDYPVMLWLSKLFEDGSTSVFDLGGHIGIAYYAYQRFLRYPPGLRWLVHDVPAVTAAGAAWAETNDEHRRLGFTDRHEDASGTDILFAAGSLQYLDYTLAEFLGKLPRPPKHLLLNSVPIHVSASYFTVQNMGTACCPYRITAEREFIHGLKALGYTLKDRWENQQRSCMIPFYPDHSLDRYFGFCFSRDG</sequence>